<dbReference type="FunFam" id="3.30.470.20:FF:000047">
    <property type="entry name" value="Inositol-tetrakisphosphate 1-kinase 4"/>
    <property type="match status" value="1"/>
</dbReference>
<dbReference type="Gene3D" id="3.30.470.20">
    <property type="entry name" value="ATP-grasp fold, B domain"/>
    <property type="match status" value="1"/>
</dbReference>
<comment type="caution">
    <text evidence="12">The sequence shown here is derived from an EMBL/GenBank/DDBJ whole genome shotgun (WGS) entry which is preliminary data.</text>
</comment>
<comment type="subunit">
    <text evidence="3">Monomer.</text>
</comment>
<dbReference type="Pfam" id="PF05770">
    <property type="entry name" value="Ins134_P3_kin"/>
    <property type="match status" value="1"/>
</dbReference>
<dbReference type="Proteomes" id="UP000824120">
    <property type="component" value="Chromosome 8"/>
</dbReference>
<organism evidence="12 13">
    <name type="scientific">Solanum commersonii</name>
    <name type="common">Commerson's wild potato</name>
    <name type="synonym">Commerson's nightshade</name>
    <dbReference type="NCBI Taxonomy" id="4109"/>
    <lineage>
        <taxon>Eukaryota</taxon>
        <taxon>Viridiplantae</taxon>
        <taxon>Streptophyta</taxon>
        <taxon>Embryophyta</taxon>
        <taxon>Tracheophyta</taxon>
        <taxon>Spermatophyta</taxon>
        <taxon>Magnoliopsida</taxon>
        <taxon>eudicotyledons</taxon>
        <taxon>Gunneridae</taxon>
        <taxon>Pentapetalae</taxon>
        <taxon>asterids</taxon>
        <taxon>lamiids</taxon>
        <taxon>Solanales</taxon>
        <taxon>Solanaceae</taxon>
        <taxon>Solanoideae</taxon>
        <taxon>Solaneae</taxon>
        <taxon>Solanum</taxon>
    </lineage>
</organism>
<dbReference type="PIRSF" id="PIRSF038163">
    <property type="entry name" value="ITPK_uncN"/>
    <property type="match status" value="1"/>
</dbReference>
<dbReference type="GO" id="GO:0005737">
    <property type="term" value="C:cytoplasm"/>
    <property type="evidence" value="ECO:0007669"/>
    <property type="project" value="TreeGrafter"/>
</dbReference>
<dbReference type="EMBL" id="JACXVP010000008">
    <property type="protein sequence ID" value="KAG5589732.1"/>
    <property type="molecule type" value="Genomic_DNA"/>
</dbReference>
<dbReference type="InterPro" id="IPR008656">
    <property type="entry name" value="Inositol_tetrakis-P_1-kinase"/>
</dbReference>
<dbReference type="AlphaFoldDB" id="A0A9J5XQU0"/>
<keyword evidence="9" id="KW-0067">ATP-binding</keyword>
<sequence length="513" mass="57496">MCGVKGIVLDASILLKAGDDENGTPSLRPDAVYVLRKLRYSNIFTGISYGLDLSAPKVRLLQESARLCSYNCFVFRPSAIDSFVSKVSLEWGDNTGSYMHVVSSYKDEEIAQMISSGWLITVLRSPGKASDVEYSTGTENPSKIFINKLEELPLIICHLNKKAMGKDVKTVGYLMKPSREEDFAKRGAFPIKPTPNGLIFVPLTYELPISQQLQEIDGVLHKATDDIITVEMSSSSDFENKVTYTEGMQELQRYIGCHPDCRVIDPFTNIYPVLDRLKIQQILGGLENLTSKSCSKIRGPHFLKVVDFHEPKLEDKLVDAKLSLPNIIKPQVACGVADAHSMAIVFKADSYKDLNVPLPAIVQEYVDHSSIMFKFYVVGKKIFFAIKKSTPNADTLIKLAEEKELKPLLFDRYHFKFLLSAICIFYGSQNEDNTRIDHELVIDAANCLRRVLDLTIFGFDVVIQESTGDHVIVDVNYLPSFKEVPDEVAIPTFWEAIKEKLTGKQSTEIATLL</sequence>
<reference evidence="12 13" key="1">
    <citation type="submission" date="2020-09" db="EMBL/GenBank/DDBJ databases">
        <title>De no assembly of potato wild relative species, Solanum commersonii.</title>
        <authorList>
            <person name="Cho K."/>
        </authorList>
    </citation>
    <scope>NUCLEOTIDE SEQUENCE [LARGE SCALE GENOMIC DNA]</scope>
    <source>
        <strain evidence="12">LZ3.2</strain>
        <tissue evidence="12">Leaf</tissue>
    </source>
</reference>
<gene>
    <name evidence="12" type="ORF">H5410_040246</name>
</gene>
<dbReference type="EC" id="2.7.1.159" evidence="4"/>
<evidence type="ECO:0000313" key="13">
    <source>
        <dbReference type="Proteomes" id="UP000824120"/>
    </source>
</evidence>
<dbReference type="PANTHER" id="PTHR14217">
    <property type="entry name" value="INOSITOL-TETRAKISPHOSPHATE 1-KINASE"/>
    <property type="match status" value="1"/>
</dbReference>
<keyword evidence="5" id="KW-0808">Transferase</keyword>
<evidence type="ECO:0000256" key="5">
    <source>
        <dbReference type="ARBA" id="ARBA00022679"/>
    </source>
</evidence>
<evidence type="ECO:0000256" key="1">
    <source>
        <dbReference type="ARBA" id="ARBA00001946"/>
    </source>
</evidence>
<evidence type="ECO:0000256" key="8">
    <source>
        <dbReference type="ARBA" id="ARBA00022777"/>
    </source>
</evidence>
<dbReference type="GO" id="GO:0052725">
    <property type="term" value="F:inositol-1,3,4-trisphosphate 6-kinase activity"/>
    <property type="evidence" value="ECO:0007669"/>
    <property type="project" value="InterPro"/>
</dbReference>
<evidence type="ECO:0000256" key="3">
    <source>
        <dbReference type="ARBA" id="ARBA00011245"/>
    </source>
</evidence>
<evidence type="ECO:0000256" key="9">
    <source>
        <dbReference type="ARBA" id="ARBA00022840"/>
    </source>
</evidence>
<name>A0A9J5XQU0_SOLCO</name>
<evidence type="ECO:0000313" key="12">
    <source>
        <dbReference type="EMBL" id="KAG5589732.1"/>
    </source>
</evidence>
<comment type="similarity">
    <text evidence="2">Belongs to the ITPK1 family.</text>
</comment>
<dbReference type="GO" id="GO:0032957">
    <property type="term" value="P:inositol trisphosphate metabolic process"/>
    <property type="evidence" value="ECO:0007669"/>
    <property type="project" value="InterPro"/>
</dbReference>
<keyword evidence="10" id="KW-0460">Magnesium</keyword>
<dbReference type="GO" id="GO:0000287">
    <property type="term" value="F:magnesium ion binding"/>
    <property type="evidence" value="ECO:0007669"/>
    <property type="project" value="InterPro"/>
</dbReference>
<keyword evidence="13" id="KW-1185">Reference proteome</keyword>
<keyword evidence="6" id="KW-0479">Metal-binding</keyword>
<keyword evidence="7" id="KW-0547">Nucleotide-binding</keyword>
<evidence type="ECO:0000259" key="11">
    <source>
        <dbReference type="Pfam" id="PF05770"/>
    </source>
</evidence>
<dbReference type="GO" id="GO:0052726">
    <property type="term" value="F:inositol-1,3,4-trisphosphate 5-kinase activity"/>
    <property type="evidence" value="ECO:0007669"/>
    <property type="project" value="InterPro"/>
</dbReference>
<evidence type="ECO:0000256" key="10">
    <source>
        <dbReference type="ARBA" id="ARBA00022842"/>
    </source>
</evidence>
<dbReference type="GO" id="GO:0005524">
    <property type="term" value="F:ATP binding"/>
    <property type="evidence" value="ECO:0007669"/>
    <property type="project" value="UniProtKB-KW"/>
</dbReference>
<evidence type="ECO:0000256" key="4">
    <source>
        <dbReference type="ARBA" id="ARBA00012017"/>
    </source>
</evidence>
<dbReference type="InterPro" id="IPR040464">
    <property type="entry name" value="InsP(3)kin_ATP-grasp"/>
</dbReference>
<proteinExistence type="inferred from homology"/>
<dbReference type="GO" id="GO:0047325">
    <property type="term" value="F:inositol-3,4,5,6-tetrakisphosphate 1-kinase activity"/>
    <property type="evidence" value="ECO:0007669"/>
    <property type="project" value="InterPro"/>
</dbReference>
<comment type="cofactor">
    <cofactor evidence="1">
        <name>Mg(2+)</name>
        <dbReference type="ChEBI" id="CHEBI:18420"/>
    </cofactor>
</comment>
<evidence type="ECO:0000256" key="2">
    <source>
        <dbReference type="ARBA" id="ARBA00009601"/>
    </source>
</evidence>
<dbReference type="OrthoDB" id="25308at2759"/>
<evidence type="ECO:0000256" key="6">
    <source>
        <dbReference type="ARBA" id="ARBA00022723"/>
    </source>
</evidence>
<feature type="domain" description="Inositol 1,3,4-trisphosphate 5/6-kinase ATP-grasp" evidence="11">
    <location>
        <begin position="295"/>
        <end position="486"/>
    </location>
</feature>
<keyword evidence="8" id="KW-0418">Kinase</keyword>
<protein>
    <recommendedName>
        <fullName evidence="4">inositol-1,3,4-trisphosphate 5/6-kinase</fullName>
        <ecNumber evidence="4">2.7.1.159</ecNumber>
    </recommendedName>
</protein>
<evidence type="ECO:0000256" key="7">
    <source>
        <dbReference type="ARBA" id="ARBA00022741"/>
    </source>
</evidence>
<accession>A0A9J5XQU0</accession>
<dbReference type="PANTHER" id="PTHR14217:SF1">
    <property type="entry name" value="INOSITOL-TETRAKISPHOSPHATE 1-KINASE"/>
    <property type="match status" value="1"/>
</dbReference>